<dbReference type="Proteomes" id="UP001060215">
    <property type="component" value="Chromosome 13"/>
</dbReference>
<accession>A0ACC0FRM0</accession>
<organism evidence="1 2">
    <name type="scientific">Camellia lanceoleosa</name>
    <dbReference type="NCBI Taxonomy" id="1840588"/>
    <lineage>
        <taxon>Eukaryota</taxon>
        <taxon>Viridiplantae</taxon>
        <taxon>Streptophyta</taxon>
        <taxon>Embryophyta</taxon>
        <taxon>Tracheophyta</taxon>
        <taxon>Spermatophyta</taxon>
        <taxon>Magnoliopsida</taxon>
        <taxon>eudicotyledons</taxon>
        <taxon>Gunneridae</taxon>
        <taxon>Pentapetalae</taxon>
        <taxon>asterids</taxon>
        <taxon>Ericales</taxon>
        <taxon>Theaceae</taxon>
        <taxon>Camellia</taxon>
    </lineage>
</organism>
<proteinExistence type="predicted"/>
<sequence>MAFSSWFSRLRSSSKPIYTNLRYSLNRTETSHITQTLIPDKKQTPILSWACSLLPIAIAVSAGSLSLQTQNNPSLCDAPNLDHGGASCGGKGSTEYVVKGSHKDVPQELIDELKAICQDSVTMDFDERYFHGKPQNSFHKAVNIPDVVVFPRNAEEVSKIVKSCNKYKVPIVPYGGATSLEGHTLSPHGGVCIDMNLMKRVKSLHVEDMDVVVEPGIGWMELNEYLEPYGLFFPLDPGPGATIGGMCATRCSGSLAVRYGTMRDNVINLKVVLANGDIVKTGSHARESAAGYDLTRLMIGSEGTLGVITEVTLRLQKIPQYSVVAMCNFPTIKDAADVAIATMLSGIQVSRVELLDEVQVKAVNIANGKNLPETPTLMFEFIGTEAYSREQTLIVQKIASEHNGLDFVFAEDPEAKKELWKIRKEALWACFAMEPSFEAMITDVCVPLSHLAELISRSKEELDASPLVCTVIAHAGDGNFHTFILFDPNQEEQRREAERLSHFMVHTALSMEGTCTGEHGVGTGKMKYLEKELGIEALRTMKSIKEALDPNNIMNPGKIIPSHVRTLERELQYGIWNIKISCCIEPIKCAIRSEGIGGKDRPSGANGFMSGAKKGLPQVGMQSLQRRTYAEIVKHSNDFRNDNLVVPAKETGCDWLCVSLMVSLKAELSFHGFEAEVKERMKDVTVRSGGSNLAILTFYSKQHMQEERERMDAWISRWSDSLTEWGKGKTNSNERGVWISCMGVPLHLWSNNTFRVIGSIWGEVVQLQEDIDNPRSFEFGRVRIRTSTLEVINSVVFLECNACKFPVRVCEEHPLTDWVINFRREVNPEFPASCSLSKACNQKFNHGNGSEAGEDVGSVSSKEVAKILTDVAHIDVVANSAEVTMRRAHAQADGAFEVLEEPLVSHTEHCLGNANCNAYNIEDCLEDCLEPGMSPTIERPAKLQQQVGRVCSTELIRSVSEPDRVRPNINLQVVLSGLQPAAAVAGPTGVQSSLSESAAHSQSGPPSSSAPVRTLRNSQVITPRRGATVKEGKQNGSKLKRRLNHLRSSAVQKGMLLSPSLRNGAILRAATAAISASISRSNASRRRDELRKVTHARNGAVQPAAPSAISASTSTS</sequence>
<gene>
    <name evidence="1" type="ORF">LOK49_LG12G02081</name>
</gene>
<evidence type="ECO:0000313" key="2">
    <source>
        <dbReference type="Proteomes" id="UP001060215"/>
    </source>
</evidence>
<protein>
    <submittedName>
        <fullName evidence="1">Uncharacterized protein</fullName>
    </submittedName>
</protein>
<name>A0ACC0FRM0_9ERIC</name>
<evidence type="ECO:0000313" key="1">
    <source>
        <dbReference type="EMBL" id="KAI7990685.1"/>
    </source>
</evidence>
<keyword evidence="2" id="KW-1185">Reference proteome</keyword>
<comment type="caution">
    <text evidence="1">The sequence shown here is derived from an EMBL/GenBank/DDBJ whole genome shotgun (WGS) entry which is preliminary data.</text>
</comment>
<dbReference type="EMBL" id="CM045770">
    <property type="protein sequence ID" value="KAI7990685.1"/>
    <property type="molecule type" value="Genomic_DNA"/>
</dbReference>
<reference evidence="1 2" key="1">
    <citation type="journal article" date="2022" name="Plant J.">
        <title>Chromosome-level genome of Camellia lanceoleosa provides a valuable resource for understanding genome evolution and self-incompatibility.</title>
        <authorList>
            <person name="Gong W."/>
            <person name="Xiao S."/>
            <person name="Wang L."/>
            <person name="Liao Z."/>
            <person name="Chang Y."/>
            <person name="Mo W."/>
            <person name="Hu G."/>
            <person name="Li W."/>
            <person name="Zhao G."/>
            <person name="Zhu H."/>
            <person name="Hu X."/>
            <person name="Ji K."/>
            <person name="Xiang X."/>
            <person name="Song Q."/>
            <person name="Yuan D."/>
            <person name="Jin S."/>
            <person name="Zhang L."/>
        </authorList>
    </citation>
    <scope>NUCLEOTIDE SEQUENCE [LARGE SCALE GENOMIC DNA]</scope>
    <source>
        <strain evidence="1">SQ_2022a</strain>
    </source>
</reference>